<evidence type="ECO:0000256" key="3">
    <source>
        <dbReference type="ARBA" id="ARBA00004240"/>
    </source>
</evidence>
<evidence type="ECO:0000256" key="13">
    <source>
        <dbReference type="ARBA" id="ARBA00022679"/>
    </source>
</evidence>
<proteinExistence type="inferred from homology"/>
<keyword evidence="19" id="KW-0007">Acetylation</keyword>
<evidence type="ECO:0000256" key="26">
    <source>
        <dbReference type="ARBA" id="ARBA00051406"/>
    </source>
</evidence>
<name>A0A9D3PWE3_MEGAT</name>
<dbReference type="EC" id="2.4.2.28" evidence="8"/>
<dbReference type="EMBL" id="JAFDVH010000012">
    <property type="protein sequence ID" value="KAG7467126.1"/>
    <property type="molecule type" value="Genomic_DNA"/>
</dbReference>
<evidence type="ECO:0000256" key="27">
    <source>
        <dbReference type="ARBA" id="ARBA00063955"/>
    </source>
</evidence>
<comment type="subunit">
    <text evidence="27">Interacts with FASN. Interacts with SDHA. Interacts with ATF6, EIF2AK3 and ERN1.</text>
</comment>
<evidence type="ECO:0000256" key="4">
    <source>
        <dbReference type="ARBA" id="ARBA00004275"/>
    </source>
</evidence>
<evidence type="ECO:0000256" key="32">
    <source>
        <dbReference type="ARBA" id="ARBA00081352"/>
    </source>
</evidence>
<comment type="catalytic activity">
    <reaction evidence="1">
        <text>inosine + phosphate = alpha-D-ribose 1-phosphate + hypoxanthine</text>
        <dbReference type="Rhea" id="RHEA:27646"/>
        <dbReference type="ChEBI" id="CHEBI:17368"/>
        <dbReference type="ChEBI" id="CHEBI:17596"/>
        <dbReference type="ChEBI" id="CHEBI:43474"/>
        <dbReference type="ChEBI" id="CHEBI:57720"/>
        <dbReference type="EC" id="2.4.2.1"/>
    </reaction>
    <physiologicalReaction direction="left-to-right" evidence="1">
        <dbReference type="Rhea" id="RHEA:27647"/>
    </physiologicalReaction>
</comment>
<dbReference type="GO" id="GO:0005783">
    <property type="term" value="C:endoplasmic reticulum"/>
    <property type="evidence" value="ECO:0007669"/>
    <property type="project" value="UniProtKB-SubCell"/>
</dbReference>
<dbReference type="Pfam" id="PF02578">
    <property type="entry name" value="Cu-oxidase_4"/>
    <property type="match status" value="1"/>
</dbReference>
<evidence type="ECO:0000256" key="11">
    <source>
        <dbReference type="ARBA" id="ARBA00022553"/>
    </source>
</evidence>
<evidence type="ECO:0000256" key="21">
    <source>
        <dbReference type="ARBA" id="ARBA00023198"/>
    </source>
</evidence>
<comment type="caution">
    <text evidence="34">The sequence shown here is derived from an EMBL/GenBank/DDBJ whole genome shotgun (WGS) entry which is preliminary data.</text>
</comment>
<evidence type="ECO:0000256" key="16">
    <source>
        <dbReference type="ARBA" id="ARBA00022824"/>
    </source>
</evidence>
<evidence type="ECO:0000256" key="17">
    <source>
        <dbReference type="ARBA" id="ARBA00022833"/>
    </source>
</evidence>
<evidence type="ECO:0000256" key="12">
    <source>
        <dbReference type="ARBA" id="ARBA00022588"/>
    </source>
</evidence>
<keyword evidence="18" id="KW-0391">Immunity</keyword>
<sequence length="431" mass="47765">MSKVVIVDLFHSHCPQYNDCLRKRIKKATAVIGNSRYSHVYLMLHKHDQTSAENNGNSVPAQLNEFFSLNENTRVLEHDSQAASLYRFKQDVDEFDVSSILVVTPTRRIAELQAFQDQLFTAVYSFEYAAVFDECPVYDATTFTNSMQSEVRDQVATFVRQLPALKGEISILKSSLISDCFSHGFTTRTGGISYIQTLSSLNLFSSSRRRDPKAVVAENIRRLGLRAGFDPDKFHLIKTDHASDVWVMGKPPPESYDGIVTNRPGVVIAAPGADCMPLLFTDPVAKVIGVAHAGWKGTLMGVAMATVNAMVTEFGSKVSDIVAVIGPSVGPCCFSLEMESAQKFHDIHQDCVRARGSTMAYVDIRLATRILLQQGGLLPHHIQDNTVTDRPNLTLCTACHPDTFFSHVRDGNNFGTQIGFLWIKDSNESHQ</sequence>
<dbReference type="InterPro" id="IPR011324">
    <property type="entry name" value="Cytotoxic_necrot_fac-like_cat"/>
</dbReference>
<dbReference type="Gene3D" id="3.60.140.10">
    <property type="entry name" value="CNF1/YfiH-like putative cysteine hydrolases"/>
    <property type="match status" value="1"/>
</dbReference>
<evidence type="ECO:0000256" key="1">
    <source>
        <dbReference type="ARBA" id="ARBA00000553"/>
    </source>
</evidence>
<dbReference type="Proteomes" id="UP001046870">
    <property type="component" value="Chromosome 12"/>
</dbReference>
<dbReference type="GO" id="GO:0016787">
    <property type="term" value="F:hydrolase activity"/>
    <property type="evidence" value="ECO:0007669"/>
    <property type="project" value="UniProtKB-KW"/>
</dbReference>
<keyword evidence="14" id="KW-0479">Metal-binding</keyword>
<comment type="catalytic activity">
    <reaction evidence="24">
        <text>adenosine + phosphate = alpha-D-ribose 1-phosphate + adenine</text>
        <dbReference type="Rhea" id="RHEA:27642"/>
        <dbReference type="ChEBI" id="CHEBI:16335"/>
        <dbReference type="ChEBI" id="CHEBI:16708"/>
        <dbReference type="ChEBI" id="CHEBI:43474"/>
        <dbReference type="ChEBI" id="CHEBI:57720"/>
        <dbReference type="EC" id="2.4.2.1"/>
    </reaction>
    <physiologicalReaction direction="left-to-right" evidence="24">
        <dbReference type="Rhea" id="RHEA:27643"/>
    </physiologicalReaction>
</comment>
<evidence type="ECO:0000256" key="18">
    <source>
        <dbReference type="ARBA" id="ARBA00022859"/>
    </source>
</evidence>
<dbReference type="GO" id="GO:0045087">
    <property type="term" value="P:innate immune response"/>
    <property type="evidence" value="ECO:0007669"/>
    <property type="project" value="UniProtKB-KW"/>
</dbReference>
<keyword evidence="22" id="KW-0539">Nucleus</keyword>
<dbReference type="GO" id="GO:0005634">
    <property type="term" value="C:nucleus"/>
    <property type="evidence" value="ECO:0007669"/>
    <property type="project" value="UniProtKB-SubCell"/>
</dbReference>
<evidence type="ECO:0000256" key="28">
    <source>
        <dbReference type="ARBA" id="ARBA00071637"/>
    </source>
</evidence>
<evidence type="ECO:0000256" key="24">
    <source>
        <dbReference type="ARBA" id="ARBA00048968"/>
    </source>
</evidence>
<evidence type="ECO:0000256" key="30">
    <source>
        <dbReference type="ARBA" id="ARBA00079351"/>
    </source>
</evidence>
<evidence type="ECO:0000256" key="23">
    <source>
        <dbReference type="ARBA" id="ARBA00047989"/>
    </source>
</evidence>
<keyword evidence="21" id="KW-0395">Inflammatory response</keyword>
<dbReference type="OrthoDB" id="10055554at2759"/>
<dbReference type="GO" id="GO:0031347">
    <property type="term" value="P:regulation of defense response"/>
    <property type="evidence" value="ECO:0007669"/>
    <property type="project" value="UniProtKB-ARBA"/>
</dbReference>
<keyword evidence="13" id="KW-0808">Transferase</keyword>
<dbReference type="EC" id="3.5.4.4" evidence="9"/>
<protein>
    <recommendedName>
        <fullName evidence="28">Purine nucleoside phosphorylase LACC1</fullName>
        <ecNumber evidence="7">2.4.2.1</ecNumber>
        <ecNumber evidence="8">2.4.2.28</ecNumber>
        <ecNumber evidence="9">3.5.4.4</ecNumber>
    </recommendedName>
    <alternativeName>
        <fullName evidence="31">Adenosine deaminase LACC1</fullName>
    </alternativeName>
    <alternativeName>
        <fullName evidence="30">Fatty acid metabolism-immunity nexus</fullName>
    </alternativeName>
    <alternativeName>
        <fullName evidence="29">Guanosine phosphorylase LACC1</fullName>
    </alternativeName>
    <alternativeName>
        <fullName evidence="32">Laccase domain-containing protein 1</fullName>
    </alternativeName>
    <alternativeName>
        <fullName evidence="33">S-methyl-5'-thioadenosine phosphorylase LACC1</fullName>
    </alternativeName>
</protein>
<evidence type="ECO:0000256" key="10">
    <source>
        <dbReference type="ARBA" id="ARBA00022490"/>
    </source>
</evidence>
<evidence type="ECO:0000256" key="31">
    <source>
        <dbReference type="ARBA" id="ARBA00079781"/>
    </source>
</evidence>
<evidence type="ECO:0000256" key="29">
    <source>
        <dbReference type="ARBA" id="ARBA00075738"/>
    </source>
</evidence>
<evidence type="ECO:0000256" key="19">
    <source>
        <dbReference type="ARBA" id="ARBA00022990"/>
    </source>
</evidence>
<dbReference type="GO" id="GO:0017061">
    <property type="term" value="F:S-methyl-5-thioadenosine phosphorylase activity"/>
    <property type="evidence" value="ECO:0007669"/>
    <property type="project" value="UniProtKB-EC"/>
</dbReference>
<evidence type="ECO:0000256" key="22">
    <source>
        <dbReference type="ARBA" id="ARBA00023242"/>
    </source>
</evidence>
<dbReference type="InterPro" id="IPR003730">
    <property type="entry name" value="Cu_polyphenol_OxRdtase"/>
</dbReference>
<evidence type="ECO:0000256" key="20">
    <source>
        <dbReference type="ARBA" id="ARBA00023140"/>
    </source>
</evidence>
<dbReference type="InterPro" id="IPR038371">
    <property type="entry name" value="Cu_polyphenol_OxRdtase_sf"/>
</dbReference>
<comment type="catalytic activity">
    <reaction evidence="25">
        <text>S-methyl-5'-thioadenosine + phosphate = 5-(methylsulfanyl)-alpha-D-ribose 1-phosphate + adenine</text>
        <dbReference type="Rhea" id="RHEA:11852"/>
        <dbReference type="ChEBI" id="CHEBI:16708"/>
        <dbReference type="ChEBI" id="CHEBI:17509"/>
        <dbReference type="ChEBI" id="CHEBI:43474"/>
        <dbReference type="ChEBI" id="CHEBI:58533"/>
        <dbReference type="EC" id="2.4.2.28"/>
    </reaction>
    <physiologicalReaction direction="left-to-right" evidence="25">
        <dbReference type="Rhea" id="RHEA:11853"/>
    </physiologicalReaction>
</comment>
<comment type="catalytic activity">
    <reaction evidence="26">
        <text>guanosine + phosphate = alpha-D-ribose 1-phosphate + guanine</text>
        <dbReference type="Rhea" id="RHEA:13233"/>
        <dbReference type="ChEBI" id="CHEBI:16235"/>
        <dbReference type="ChEBI" id="CHEBI:16750"/>
        <dbReference type="ChEBI" id="CHEBI:43474"/>
        <dbReference type="ChEBI" id="CHEBI:57720"/>
        <dbReference type="EC" id="2.4.2.1"/>
    </reaction>
    <physiologicalReaction direction="left-to-right" evidence="26">
        <dbReference type="Rhea" id="RHEA:13234"/>
    </physiologicalReaction>
</comment>
<evidence type="ECO:0000256" key="15">
    <source>
        <dbReference type="ARBA" id="ARBA00022801"/>
    </source>
</evidence>
<comment type="subcellular location">
    <subcellularLocation>
        <location evidence="5">Cytoplasm</location>
    </subcellularLocation>
    <subcellularLocation>
        <location evidence="3">Endoplasmic reticulum</location>
    </subcellularLocation>
    <subcellularLocation>
        <location evidence="2">Nucleus</location>
    </subcellularLocation>
    <subcellularLocation>
        <location evidence="4">Peroxisome</location>
    </subcellularLocation>
</comment>
<gene>
    <name evidence="34" type="ORF">MATL_G00150120</name>
</gene>
<dbReference type="PANTHER" id="PTHR30616">
    <property type="entry name" value="UNCHARACTERIZED PROTEIN YFIH"/>
    <property type="match status" value="1"/>
</dbReference>
<reference evidence="34" key="1">
    <citation type="submission" date="2021-01" db="EMBL/GenBank/DDBJ databases">
        <authorList>
            <person name="Zahm M."/>
            <person name="Roques C."/>
            <person name="Cabau C."/>
            <person name="Klopp C."/>
            <person name="Donnadieu C."/>
            <person name="Jouanno E."/>
            <person name="Lampietro C."/>
            <person name="Louis A."/>
            <person name="Herpin A."/>
            <person name="Echchiki A."/>
            <person name="Berthelot C."/>
            <person name="Parey E."/>
            <person name="Roest-Crollius H."/>
            <person name="Braasch I."/>
            <person name="Postlethwait J."/>
            <person name="Bobe J."/>
            <person name="Montfort J."/>
            <person name="Bouchez O."/>
            <person name="Begum T."/>
            <person name="Mejri S."/>
            <person name="Adams A."/>
            <person name="Chen W.-J."/>
            <person name="Guiguen Y."/>
        </authorList>
    </citation>
    <scope>NUCLEOTIDE SEQUENCE</scope>
    <source>
        <strain evidence="34">YG-15Mar2019-1</strain>
        <tissue evidence="34">Brain</tissue>
    </source>
</reference>
<evidence type="ECO:0000256" key="5">
    <source>
        <dbReference type="ARBA" id="ARBA00004496"/>
    </source>
</evidence>
<dbReference type="FunFam" id="3.60.140.10:FF:000002">
    <property type="entry name" value="Laccase (multicopper oxidoreductase) domain-containing 1"/>
    <property type="match status" value="1"/>
</dbReference>
<evidence type="ECO:0000313" key="34">
    <source>
        <dbReference type="EMBL" id="KAG7467126.1"/>
    </source>
</evidence>
<keyword evidence="35" id="KW-1185">Reference proteome</keyword>
<evidence type="ECO:0000256" key="6">
    <source>
        <dbReference type="ARBA" id="ARBA00007353"/>
    </source>
</evidence>
<comment type="similarity">
    <text evidence="6">Belongs to the purine nucleoside phosphorylase YfiH/LACC1 family.</text>
</comment>
<keyword evidence="16" id="KW-0256">Endoplasmic reticulum</keyword>
<dbReference type="SUPFAM" id="SSF64438">
    <property type="entry name" value="CNF1/YfiH-like putative cysteine hydrolases"/>
    <property type="match status" value="1"/>
</dbReference>
<comment type="catalytic activity">
    <reaction evidence="23">
        <text>adenosine + H2O + H(+) = inosine + NH4(+)</text>
        <dbReference type="Rhea" id="RHEA:24408"/>
        <dbReference type="ChEBI" id="CHEBI:15377"/>
        <dbReference type="ChEBI" id="CHEBI:15378"/>
        <dbReference type="ChEBI" id="CHEBI:16335"/>
        <dbReference type="ChEBI" id="CHEBI:17596"/>
        <dbReference type="ChEBI" id="CHEBI:28938"/>
        <dbReference type="EC" id="3.5.4.4"/>
    </reaction>
    <physiologicalReaction direction="left-to-right" evidence="23">
        <dbReference type="Rhea" id="RHEA:24409"/>
    </physiologicalReaction>
</comment>
<evidence type="ECO:0000256" key="14">
    <source>
        <dbReference type="ARBA" id="ARBA00022723"/>
    </source>
</evidence>
<keyword evidence="15" id="KW-0378">Hydrolase</keyword>
<dbReference type="CDD" id="cd16833">
    <property type="entry name" value="YfiH"/>
    <property type="match status" value="1"/>
</dbReference>
<keyword evidence="12" id="KW-0399">Innate immunity</keyword>
<evidence type="ECO:0000256" key="7">
    <source>
        <dbReference type="ARBA" id="ARBA00011886"/>
    </source>
</evidence>
<evidence type="ECO:0000256" key="2">
    <source>
        <dbReference type="ARBA" id="ARBA00004123"/>
    </source>
</evidence>
<dbReference type="EC" id="2.4.2.1" evidence="7"/>
<dbReference type="AlphaFoldDB" id="A0A9D3PWE3"/>
<evidence type="ECO:0000256" key="33">
    <source>
        <dbReference type="ARBA" id="ARBA00081957"/>
    </source>
</evidence>
<dbReference type="GO" id="GO:0005777">
    <property type="term" value="C:peroxisome"/>
    <property type="evidence" value="ECO:0007669"/>
    <property type="project" value="UniProtKB-SubCell"/>
</dbReference>
<evidence type="ECO:0000256" key="9">
    <source>
        <dbReference type="ARBA" id="ARBA00012784"/>
    </source>
</evidence>
<accession>A0A9D3PWE3</accession>
<dbReference type="GO" id="GO:0005507">
    <property type="term" value="F:copper ion binding"/>
    <property type="evidence" value="ECO:0007669"/>
    <property type="project" value="TreeGrafter"/>
</dbReference>
<dbReference type="PANTHER" id="PTHR30616:SF2">
    <property type="entry name" value="PURINE NUCLEOSIDE PHOSPHORYLASE LACC1"/>
    <property type="match status" value="1"/>
</dbReference>
<keyword evidence="20" id="KW-0576">Peroxisome</keyword>
<evidence type="ECO:0000256" key="25">
    <source>
        <dbReference type="ARBA" id="ARBA00049893"/>
    </source>
</evidence>
<organism evidence="34 35">
    <name type="scientific">Megalops atlanticus</name>
    <name type="common">Tarpon</name>
    <name type="synonym">Clupea gigantea</name>
    <dbReference type="NCBI Taxonomy" id="7932"/>
    <lineage>
        <taxon>Eukaryota</taxon>
        <taxon>Metazoa</taxon>
        <taxon>Chordata</taxon>
        <taxon>Craniata</taxon>
        <taxon>Vertebrata</taxon>
        <taxon>Euteleostomi</taxon>
        <taxon>Actinopterygii</taxon>
        <taxon>Neopterygii</taxon>
        <taxon>Teleostei</taxon>
        <taxon>Elopiformes</taxon>
        <taxon>Megalopidae</taxon>
        <taxon>Megalops</taxon>
    </lineage>
</organism>
<keyword evidence="17" id="KW-0862">Zinc</keyword>
<evidence type="ECO:0000313" key="35">
    <source>
        <dbReference type="Proteomes" id="UP001046870"/>
    </source>
</evidence>
<keyword evidence="11" id="KW-0597">Phosphoprotein</keyword>
<evidence type="ECO:0000256" key="8">
    <source>
        <dbReference type="ARBA" id="ARBA00011976"/>
    </source>
</evidence>
<keyword evidence="10" id="KW-0963">Cytoplasm</keyword>
<dbReference type="GO" id="GO:0006954">
    <property type="term" value="P:inflammatory response"/>
    <property type="evidence" value="ECO:0007669"/>
    <property type="project" value="UniProtKB-KW"/>
</dbReference>